<proteinExistence type="predicted"/>
<protein>
    <submittedName>
        <fullName evidence="1">ArsR family transcriptional regulator</fullName>
    </submittedName>
</protein>
<dbReference type="InterPro" id="IPR036388">
    <property type="entry name" value="WH-like_DNA-bd_sf"/>
</dbReference>
<organism evidence="1 2">
    <name type="scientific">Halopelagius fulvigenes</name>
    <dbReference type="NCBI Taxonomy" id="1198324"/>
    <lineage>
        <taxon>Archaea</taxon>
        <taxon>Methanobacteriati</taxon>
        <taxon>Methanobacteriota</taxon>
        <taxon>Stenosarchaea group</taxon>
        <taxon>Halobacteria</taxon>
        <taxon>Halobacteriales</taxon>
        <taxon>Haloferacaceae</taxon>
    </lineage>
</organism>
<dbReference type="EMBL" id="JBHSXH010000003">
    <property type="protein sequence ID" value="MFC6823495.1"/>
    <property type="molecule type" value="Genomic_DNA"/>
</dbReference>
<dbReference type="Gene3D" id="1.10.10.10">
    <property type="entry name" value="Winged helix-like DNA-binding domain superfamily/Winged helix DNA-binding domain"/>
    <property type="match status" value="1"/>
</dbReference>
<evidence type="ECO:0000313" key="1">
    <source>
        <dbReference type="EMBL" id="MFC6823495.1"/>
    </source>
</evidence>
<dbReference type="Proteomes" id="UP001596408">
    <property type="component" value="Unassembled WGS sequence"/>
</dbReference>
<comment type="caution">
    <text evidence="1">The sequence shown here is derived from an EMBL/GenBank/DDBJ whole genome shotgun (WGS) entry which is preliminary data.</text>
</comment>
<keyword evidence="2" id="KW-1185">Reference proteome</keyword>
<accession>A0ABD5TXB5</accession>
<evidence type="ECO:0000313" key="2">
    <source>
        <dbReference type="Proteomes" id="UP001596408"/>
    </source>
</evidence>
<sequence length="80" mass="9078">MPYDERDETTKRFTRKFSDEDFLDAVRDGDDAGLTTRDVADAVGCKYRTAHARLSDLAEEGRVGQRKVGSVLLWLPTEEQ</sequence>
<gene>
    <name evidence="1" type="ORF">ACFQEV_00525</name>
</gene>
<dbReference type="RefSeq" id="WP_379691927.1">
    <property type="nucleotide sequence ID" value="NZ_JBHSXH010000003.1"/>
</dbReference>
<dbReference type="AlphaFoldDB" id="A0ABD5TXB5"/>
<name>A0ABD5TXB5_9EURY</name>
<reference evidence="1 2" key="1">
    <citation type="journal article" date="2019" name="Int. J. Syst. Evol. Microbiol.">
        <title>The Global Catalogue of Microorganisms (GCM) 10K type strain sequencing project: providing services to taxonomists for standard genome sequencing and annotation.</title>
        <authorList>
            <consortium name="The Broad Institute Genomics Platform"/>
            <consortium name="The Broad Institute Genome Sequencing Center for Infectious Disease"/>
            <person name="Wu L."/>
            <person name="Ma J."/>
        </authorList>
    </citation>
    <scope>NUCLEOTIDE SEQUENCE [LARGE SCALE GENOMIC DNA]</scope>
    <source>
        <strain evidence="1 2">YIM 94188</strain>
    </source>
</reference>